<evidence type="ECO:0000313" key="2">
    <source>
        <dbReference type="EMBL" id="KKS57135.1"/>
    </source>
</evidence>
<dbReference type="EMBL" id="LCDO01000003">
    <property type="protein sequence ID" value="KKS57135.1"/>
    <property type="molecule type" value="Genomic_DNA"/>
</dbReference>
<dbReference type="AlphaFoldDB" id="A0A0G1A7X1"/>
<keyword evidence="1" id="KW-1133">Transmembrane helix</keyword>
<dbReference type="Proteomes" id="UP000034837">
    <property type="component" value="Unassembled WGS sequence"/>
</dbReference>
<evidence type="ECO:0008006" key="4">
    <source>
        <dbReference type="Google" id="ProtNLM"/>
    </source>
</evidence>
<keyword evidence="1" id="KW-0812">Transmembrane</keyword>
<dbReference type="Gene3D" id="2.60.40.1120">
    <property type="entry name" value="Carboxypeptidase-like, regulatory domain"/>
    <property type="match status" value="1"/>
</dbReference>
<dbReference type="Pfam" id="PF07963">
    <property type="entry name" value="N_methyl"/>
    <property type="match status" value="1"/>
</dbReference>
<gene>
    <name evidence="2" type="ORF">UV20_C0003G0077</name>
</gene>
<organism evidence="2 3">
    <name type="scientific">Candidatus Magasanikbacteria bacterium GW2011_GWA2_42_32</name>
    <dbReference type="NCBI Taxonomy" id="1619039"/>
    <lineage>
        <taxon>Bacteria</taxon>
        <taxon>Candidatus Magasanikiibacteriota</taxon>
    </lineage>
</organism>
<dbReference type="InterPro" id="IPR012902">
    <property type="entry name" value="N_methyl_site"/>
</dbReference>
<keyword evidence="1" id="KW-0472">Membrane</keyword>
<comment type="caution">
    <text evidence="2">The sequence shown here is derived from an EMBL/GenBank/DDBJ whole genome shotgun (WGS) entry which is preliminary data.</text>
</comment>
<feature type="transmembrane region" description="Helical" evidence="1">
    <location>
        <begin position="12"/>
        <end position="35"/>
    </location>
</feature>
<proteinExistence type="predicted"/>
<evidence type="ECO:0000256" key="1">
    <source>
        <dbReference type="SAM" id="Phobius"/>
    </source>
</evidence>
<accession>A0A0G1A7X1</accession>
<protein>
    <recommendedName>
        <fullName evidence="4">Carboxypeptidase regulatory-like domain-containing protein</fullName>
    </recommendedName>
</protein>
<evidence type="ECO:0000313" key="3">
    <source>
        <dbReference type="Proteomes" id="UP000034837"/>
    </source>
</evidence>
<dbReference type="NCBIfam" id="TIGR02532">
    <property type="entry name" value="IV_pilin_GFxxxE"/>
    <property type="match status" value="1"/>
</dbReference>
<reference evidence="2 3" key="1">
    <citation type="journal article" date="2015" name="Nature">
        <title>rRNA introns, odd ribosomes, and small enigmatic genomes across a large radiation of phyla.</title>
        <authorList>
            <person name="Brown C.T."/>
            <person name="Hug L.A."/>
            <person name="Thomas B.C."/>
            <person name="Sharon I."/>
            <person name="Castelle C.J."/>
            <person name="Singh A."/>
            <person name="Wilkins M.J."/>
            <person name="Williams K.H."/>
            <person name="Banfield J.F."/>
        </authorList>
    </citation>
    <scope>NUCLEOTIDE SEQUENCE [LARGE SCALE GENOMIC DNA]</scope>
</reference>
<name>A0A0G1A7X1_9BACT</name>
<sequence>MTRIKKGFTLIEILVSIAIFAVILSGVYAVIIYVFKVTYISRVQVLETQVANEVIETLRNLPYESTGTIGGVPNGVWPQTTTTLRNGASFLVQTTIRNIDDPFDGLAGGSPNDTSPADFKLAEVRVFCSSCTGGQVRPTILTARISPKNTEADSQNGSLFIKVFDASGLLVPGATVHITNTLVNPNVDLTDTTNTNGELKIIDIATSTEGYSVVVSKNGYTTDYTIPETVNNPNPVKPLATVASQTVTNLSFSIDKISTINFSAINPQCSGLSNISFSVSGSKVIGENPNVYRYDQTVSTNSEGTKVLDNLEWDTYSFNLSNGSYDVAGTIPTLPVFLVPDATQNLSVILHSHTTNSLLLTIKDSATKLPLTNAAVSIDKGTFSDSLVTGRGYLRQTDWSGGSGQENFIDETGYFLQDGGVETNSPAGDLYLKKIGNKYQWSGELISSTIDFGTASNFTNIIWEPLSQPAQTGVDSIKFQIATASSSAPSSWNFLGPDGTGETYYTVSDSNISAVHNGDRFLRYKISLSTANQNFSPQLSEVSISYTSGCTPPGQSFFYGLDSGTYNLTVTLPGYQNVITTADVSGRSQVEVLMSP</sequence>
<dbReference type="PROSITE" id="PS00409">
    <property type="entry name" value="PROKAR_NTER_METHYL"/>
    <property type="match status" value="1"/>
</dbReference>